<protein>
    <submittedName>
        <fullName evidence="2">Nucleotide-binding alpha-beta plait domain-containing protein</fullName>
    </submittedName>
</protein>
<organism evidence="2">
    <name type="scientific">Tanacetum cinerariifolium</name>
    <name type="common">Dalmatian daisy</name>
    <name type="synonym">Chrysanthemum cinerariifolium</name>
    <dbReference type="NCBI Taxonomy" id="118510"/>
    <lineage>
        <taxon>Eukaryota</taxon>
        <taxon>Viridiplantae</taxon>
        <taxon>Streptophyta</taxon>
        <taxon>Embryophyta</taxon>
        <taxon>Tracheophyta</taxon>
        <taxon>Spermatophyta</taxon>
        <taxon>Magnoliopsida</taxon>
        <taxon>eudicotyledons</taxon>
        <taxon>Gunneridae</taxon>
        <taxon>Pentapetalae</taxon>
        <taxon>asterids</taxon>
        <taxon>campanulids</taxon>
        <taxon>Asterales</taxon>
        <taxon>Asteraceae</taxon>
        <taxon>Asteroideae</taxon>
        <taxon>Anthemideae</taxon>
        <taxon>Anthemidinae</taxon>
        <taxon>Tanacetum</taxon>
    </lineage>
</organism>
<name>A0A699TUK3_TANCI</name>
<feature type="compositionally biased region" description="Acidic residues" evidence="1">
    <location>
        <begin position="53"/>
        <end position="65"/>
    </location>
</feature>
<gene>
    <name evidence="2" type="ORF">Tci_885572</name>
</gene>
<feature type="region of interest" description="Disordered" evidence="1">
    <location>
        <begin position="50"/>
        <end position="101"/>
    </location>
</feature>
<dbReference type="EMBL" id="BKCJ011273684">
    <property type="protein sequence ID" value="GFD13603.1"/>
    <property type="molecule type" value="Genomic_DNA"/>
</dbReference>
<feature type="compositionally biased region" description="Basic and acidic residues" evidence="1">
    <location>
        <begin position="158"/>
        <end position="183"/>
    </location>
</feature>
<proteinExistence type="predicted"/>
<accession>A0A699TUK3</accession>
<feature type="region of interest" description="Disordered" evidence="1">
    <location>
        <begin position="128"/>
        <end position="209"/>
    </location>
</feature>
<evidence type="ECO:0000313" key="2">
    <source>
        <dbReference type="EMBL" id="GFD13603.1"/>
    </source>
</evidence>
<reference evidence="2" key="1">
    <citation type="journal article" date="2019" name="Sci. Rep.">
        <title>Draft genome of Tanacetum cinerariifolium, the natural source of mosquito coil.</title>
        <authorList>
            <person name="Yamashiro T."/>
            <person name="Shiraishi A."/>
            <person name="Satake H."/>
            <person name="Nakayama K."/>
        </authorList>
    </citation>
    <scope>NUCLEOTIDE SEQUENCE</scope>
</reference>
<feature type="non-terminal residue" evidence="2">
    <location>
        <position position="209"/>
    </location>
</feature>
<dbReference type="AlphaFoldDB" id="A0A699TUK3"/>
<feature type="compositionally biased region" description="Polar residues" evidence="1">
    <location>
        <begin position="147"/>
        <end position="157"/>
    </location>
</feature>
<evidence type="ECO:0000256" key="1">
    <source>
        <dbReference type="SAM" id="MobiDB-lite"/>
    </source>
</evidence>
<comment type="caution">
    <text evidence="2">The sequence shown here is derived from an EMBL/GenBank/DDBJ whole genome shotgun (WGS) entry which is preliminary data.</text>
</comment>
<feature type="non-terminal residue" evidence="2">
    <location>
        <position position="1"/>
    </location>
</feature>
<sequence length="209" mass="23378">DQEDSCFHSKRLCVHTTNPRSISEDFQIIFRGKVHWIRVKETPGWVPDFADAYGDEDSDDAISNDEGDKNQNSNIFGDDDDAEDGREHQVNEDPIEEGEVMINEEASDDPFKIYPILNDKTKNIACKGSSSSYTHPPGFSHMKGQENKQGMENNNTQGKEDATGLNKNDKESVQPKHKEEVRDSVSSGHLKKSELPKTGGSILQLLDDV</sequence>